<dbReference type="STRING" id="44941.A0A397UI49"/>
<accession>A0A397UI49</accession>
<evidence type="ECO:0000313" key="3">
    <source>
        <dbReference type="Proteomes" id="UP000266673"/>
    </source>
</evidence>
<proteinExistence type="predicted"/>
<dbReference type="EMBL" id="QKWP01001506">
    <property type="protein sequence ID" value="RIB08459.1"/>
    <property type="molecule type" value="Genomic_DNA"/>
</dbReference>
<dbReference type="OrthoDB" id="2439142at2759"/>
<feature type="region of interest" description="Disordered" evidence="1">
    <location>
        <begin position="1"/>
        <end position="20"/>
    </location>
</feature>
<keyword evidence="3" id="KW-1185">Reference proteome</keyword>
<evidence type="ECO:0000256" key="1">
    <source>
        <dbReference type="SAM" id="MobiDB-lite"/>
    </source>
</evidence>
<dbReference type="Proteomes" id="UP000266673">
    <property type="component" value="Unassembled WGS sequence"/>
</dbReference>
<evidence type="ECO:0000313" key="2">
    <source>
        <dbReference type="EMBL" id="RIB08459.1"/>
    </source>
</evidence>
<reference evidence="2 3" key="1">
    <citation type="submission" date="2018-06" db="EMBL/GenBank/DDBJ databases">
        <title>Comparative genomics reveals the genomic features of Rhizophagus irregularis, R. cerebriforme, R. diaphanum and Gigaspora rosea, and their symbiotic lifestyle signature.</title>
        <authorList>
            <person name="Morin E."/>
            <person name="San Clemente H."/>
            <person name="Chen E.C.H."/>
            <person name="De La Providencia I."/>
            <person name="Hainaut M."/>
            <person name="Kuo A."/>
            <person name="Kohler A."/>
            <person name="Murat C."/>
            <person name="Tang N."/>
            <person name="Roy S."/>
            <person name="Loubradou J."/>
            <person name="Henrissat B."/>
            <person name="Grigoriev I.V."/>
            <person name="Corradi N."/>
            <person name="Roux C."/>
            <person name="Martin F.M."/>
        </authorList>
    </citation>
    <scope>NUCLEOTIDE SEQUENCE [LARGE SCALE GENOMIC DNA]</scope>
    <source>
        <strain evidence="2 3">DAOM 194757</strain>
    </source>
</reference>
<sequence length="222" mass="25484">MKQVNHSLKPYSLLSESGQRNRTKKGATMFYQAAQEQINTIFHNDDIVTLNEMNFTINGHSYSFVYNQLNSNTEKLRLLAVVKAMDISRVSRSAYRTIANLSQSLPCEWAVFEAKKKLMYNMASQIKTVLFDLLPNLLNDSTELIDEEIHFNDQNIVESVIKSSQEIFTCESPEMVAMLDPDYHHTLVFYPEVEKYESLETALALLILDLEDIKNGFIDKQG</sequence>
<name>A0A397UI49_9GLOM</name>
<protein>
    <submittedName>
        <fullName evidence="2">Uncharacterized protein</fullName>
    </submittedName>
</protein>
<organism evidence="2 3">
    <name type="scientific">Gigaspora rosea</name>
    <dbReference type="NCBI Taxonomy" id="44941"/>
    <lineage>
        <taxon>Eukaryota</taxon>
        <taxon>Fungi</taxon>
        <taxon>Fungi incertae sedis</taxon>
        <taxon>Mucoromycota</taxon>
        <taxon>Glomeromycotina</taxon>
        <taxon>Glomeromycetes</taxon>
        <taxon>Diversisporales</taxon>
        <taxon>Gigasporaceae</taxon>
        <taxon>Gigaspora</taxon>
    </lineage>
</organism>
<comment type="caution">
    <text evidence="2">The sequence shown here is derived from an EMBL/GenBank/DDBJ whole genome shotgun (WGS) entry which is preliminary data.</text>
</comment>
<dbReference type="AlphaFoldDB" id="A0A397UI49"/>
<gene>
    <name evidence="2" type="ORF">C2G38_2211588</name>
</gene>